<comment type="caution">
    <text evidence="2">The sequence shown here is derived from an EMBL/GenBank/DDBJ whole genome shotgun (WGS) entry which is preliminary data.</text>
</comment>
<name>A0A917F8K7_9ACTN</name>
<reference evidence="2" key="2">
    <citation type="submission" date="2020-09" db="EMBL/GenBank/DDBJ databases">
        <authorList>
            <person name="Sun Q."/>
            <person name="Zhou Y."/>
        </authorList>
    </citation>
    <scope>NUCLEOTIDE SEQUENCE</scope>
    <source>
        <strain evidence="2">CGMCC 1.16067</strain>
    </source>
</reference>
<feature type="domain" description="DUF676" evidence="1">
    <location>
        <begin position="219"/>
        <end position="280"/>
    </location>
</feature>
<dbReference type="PANTHER" id="PTHR37946">
    <property type="entry name" value="SLL1969 PROTEIN"/>
    <property type="match status" value="1"/>
</dbReference>
<evidence type="ECO:0000313" key="2">
    <source>
        <dbReference type="EMBL" id="GGF58010.1"/>
    </source>
</evidence>
<protein>
    <submittedName>
        <fullName evidence="2">Permease</fullName>
    </submittedName>
</protein>
<dbReference type="InterPro" id="IPR007751">
    <property type="entry name" value="DUF676_lipase-like"/>
</dbReference>
<evidence type="ECO:0000313" key="3">
    <source>
        <dbReference type="Proteomes" id="UP000649179"/>
    </source>
</evidence>
<dbReference type="AlphaFoldDB" id="A0A917F8K7"/>
<dbReference type="EMBL" id="BMKQ01000002">
    <property type="protein sequence ID" value="GGF58010.1"/>
    <property type="molecule type" value="Genomic_DNA"/>
</dbReference>
<dbReference type="Pfam" id="PF05057">
    <property type="entry name" value="DUF676"/>
    <property type="match status" value="1"/>
</dbReference>
<dbReference type="RefSeq" id="WP_188781361.1">
    <property type="nucleotide sequence ID" value="NZ_BMKQ01000002.1"/>
</dbReference>
<gene>
    <name evidence="2" type="ORF">GCM10011519_34890</name>
</gene>
<keyword evidence="3" id="KW-1185">Reference proteome</keyword>
<accession>A0A917F8K7</accession>
<dbReference type="InterPro" id="IPR029058">
    <property type="entry name" value="AB_hydrolase_fold"/>
</dbReference>
<sequence length="412" mass="42333">MADRETSGALGAAALGVDLLRDAVLPSVRDLHGAISRRVGPRVPVVREVSALQGAVADRVYAGLGRGLAGASAGLRRADDAAQRAGVGATLEQGARGRFAVAALNGLFGDRIQREHPGLEIAMAPRAGAHDVDVSADGIAAAYPEAGADVVVLLHGLGEDDVCWRVGAGASGRTYPDHLRERGWTPVVLRYNTGLPIAENGVALASLLDRLVSAWPVPVRRLSLVGHSMGGLVIRSACAVLPGPGTTAWAPLVGDVVTLGTPHLGAPVAWGLSSGVSLLSVLPESAPFGRLLDHRSAGIFDLRDGLPPDVANLPSARYHLVSAAVGRPGTRAGAVVSGVLGDGLVRPGSAAGRPRRGAALFPGADLLHLTQTNHFGLLNHPDVYAALDRWLGRGSGPAATAGARRRTPEEIR</sequence>
<proteinExistence type="predicted"/>
<dbReference type="SUPFAM" id="SSF53474">
    <property type="entry name" value="alpha/beta-Hydrolases"/>
    <property type="match status" value="1"/>
</dbReference>
<organism evidence="2 3">
    <name type="scientific">Marmoricola endophyticus</name>
    <dbReference type="NCBI Taxonomy" id="2040280"/>
    <lineage>
        <taxon>Bacteria</taxon>
        <taxon>Bacillati</taxon>
        <taxon>Actinomycetota</taxon>
        <taxon>Actinomycetes</taxon>
        <taxon>Propionibacteriales</taxon>
        <taxon>Nocardioidaceae</taxon>
        <taxon>Marmoricola</taxon>
    </lineage>
</organism>
<dbReference type="PANTHER" id="PTHR37946:SF1">
    <property type="entry name" value="SLL1969 PROTEIN"/>
    <property type="match status" value="1"/>
</dbReference>
<dbReference type="Gene3D" id="3.40.50.1820">
    <property type="entry name" value="alpha/beta hydrolase"/>
    <property type="match status" value="1"/>
</dbReference>
<reference evidence="2" key="1">
    <citation type="journal article" date="2014" name="Int. J. Syst. Evol. Microbiol.">
        <title>Complete genome sequence of Corynebacterium casei LMG S-19264T (=DSM 44701T), isolated from a smear-ripened cheese.</title>
        <authorList>
            <consortium name="US DOE Joint Genome Institute (JGI-PGF)"/>
            <person name="Walter F."/>
            <person name="Albersmeier A."/>
            <person name="Kalinowski J."/>
            <person name="Ruckert C."/>
        </authorList>
    </citation>
    <scope>NUCLEOTIDE SEQUENCE</scope>
    <source>
        <strain evidence="2">CGMCC 1.16067</strain>
    </source>
</reference>
<dbReference type="Proteomes" id="UP000649179">
    <property type="component" value="Unassembled WGS sequence"/>
</dbReference>
<evidence type="ECO:0000259" key="1">
    <source>
        <dbReference type="Pfam" id="PF05057"/>
    </source>
</evidence>